<organism evidence="1 2">
    <name type="scientific">Vespula vulgaris</name>
    <name type="common">Yellow jacket</name>
    <name type="synonym">Wasp</name>
    <dbReference type="NCBI Taxonomy" id="7454"/>
    <lineage>
        <taxon>Eukaryota</taxon>
        <taxon>Metazoa</taxon>
        <taxon>Ecdysozoa</taxon>
        <taxon>Arthropoda</taxon>
        <taxon>Hexapoda</taxon>
        <taxon>Insecta</taxon>
        <taxon>Pterygota</taxon>
        <taxon>Neoptera</taxon>
        <taxon>Endopterygota</taxon>
        <taxon>Hymenoptera</taxon>
        <taxon>Apocrita</taxon>
        <taxon>Aculeata</taxon>
        <taxon>Vespoidea</taxon>
        <taxon>Vespidae</taxon>
        <taxon>Vespinae</taxon>
        <taxon>Vespula</taxon>
    </lineage>
</organism>
<comment type="caution">
    <text evidence="1">The sequence shown here is derived from an EMBL/GenBank/DDBJ whole genome shotgun (WGS) entry which is preliminary data.</text>
</comment>
<proteinExistence type="predicted"/>
<dbReference type="AlphaFoldDB" id="A0A834NCB6"/>
<sequence length="93" mass="10431">MDLTPVSSLQRGSGVPAVFIAFSEEVTNDEFVCQRHLPNKVSVRSSTIEDERRGWYSREATRTNVTGNKFSDGQLWNSVVVYGARTRAEANSY</sequence>
<name>A0A834NCB6_VESVU</name>
<evidence type="ECO:0000313" key="1">
    <source>
        <dbReference type="EMBL" id="KAF7402904.1"/>
    </source>
</evidence>
<reference evidence="1" key="1">
    <citation type="journal article" date="2020" name="G3 (Bethesda)">
        <title>High-Quality Assemblies for Three Invasive Social Wasps from the &lt;i&gt;Vespula&lt;/i&gt; Genus.</title>
        <authorList>
            <person name="Harrop T.W.R."/>
            <person name="Guhlin J."/>
            <person name="McLaughlin G.M."/>
            <person name="Permina E."/>
            <person name="Stockwell P."/>
            <person name="Gilligan J."/>
            <person name="Le Lec M.F."/>
            <person name="Gruber M.A.M."/>
            <person name="Quinn O."/>
            <person name="Lovegrove M."/>
            <person name="Duncan E.J."/>
            <person name="Remnant E.J."/>
            <person name="Van Eeckhoven J."/>
            <person name="Graham B."/>
            <person name="Knapp R.A."/>
            <person name="Langford K.W."/>
            <person name="Kronenberg Z."/>
            <person name="Press M.O."/>
            <person name="Eacker S.M."/>
            <person name="Wilson-Rankin E.E."/>
            <person name="Purcell J."/>
            <person name="Lester P.J."/>
            <person name="Dearden P.K."/>
        </authorList>
    </citation>
    <scope>NUCLEOTIDE SEQUENCE</scope>
    <source>
        <strain evidence="1">Marl-1</strain>
    </source>
</reference>
<dbReference type="EMBL" id="JACSEA010000004">
    <property type="protein sequence ID" value="KAF7402904.1"/>
    <property type="molecule type" value="Genomic_DNA"/>
</dbReference>
<evidence type="ECO:0000313" key="2">
    <source>
        <dbReference type="Proteomes" id="UP000614350"/>
    </source>
</evidence>
<gene>
    <name evidence="1" type="ORF">HZH66_005171</name>
</gene>
<accession>A0A834NCB6</accession>
<dbReference type="Proteomes" id="UP000614350">
    <property type="component" value="Unassembled WGS sequence"/>
</dbReference>
<protein>
    <submittedName>
        <fullName evidence="1">Uncharacterized protein</fullName>
    </submittedName>
</protein>
<keyword evidence="2" id="KW-1185">Reference proteome</keyword>